<feature type="compositionally biased region" description="Basic residues" evidence="1">
    <location>
        <begin position="57"/>
        <end position="68"/>
    </location>
</feature>
<feature type="region of interest" description="Disordered" evidence="1">
    <location>
        <begin position="1"/>
        <end position="26"/>
    </location>
</feature>
<dbReference type="InterPro" id="IPR029052">
    <property type="entry name" value="Metallo-depent_PP-like"/>
</dbReference>
<dbReference type="CDD" id="cd07383">
    <property type="entry name" value="MPP_Dcr2"/>
    <property type="match status" value="1"/>
</dbReference>
<dbReference type="EMBL" id="FXZC01000006">
    <property type="protein sequence ID" value="SMX92669.1"/>
    <property type="molecule type" value="Genomic_DNA"/>
</dbReference>
<evidence type="ECO:0000313" key="4">
    <source>
        <dbReference type="Proteomes" id="UP000234333"/>
    </source>
</evidence>
<evidence type="ECO:0000256" key="1">
    <source>
        <dbReference type="SAM" id="MobiDB-lite"/>
    </source>
</evidence>
<feature type="compositionally biased region" description="Basic and acidic residues" evidence="1">
    <location>
        <begin position="9"/>
        <end position="20"/>
    </location>
</feature>
<dbReference type="GO" id="GO:0005737">
    <property type="term" value="C:cytoplasm"/>
    <property type="evidence" value="ECO:0007669"/>
    <property type="project" value="TreeGrafter"/>
</dbReference>
<gene>
    <name evidence="3" type="ORF">BC102111_02708</name>
</gene>
<protein>
    <submittedName>
        <fullName evidence="3">Calcineurin-like phosphoesterase</fullName>
    </submittedName>
</protein>
<name>A0A2H1JYX9_9MICO</name>
<evidence type="ECO:0000259" key="2">
    <source>
        <dbReference type="Pfam" id="PF00149"/>
    </source>
</evidence>
<dbReference type="SUPFAM" id="SSF56300">
    <property type="entry name" value="Metallo-dependent phosphatases"/>
    <property type="match status" value="1"/>
</dbReference>
<dbReference type="Gene3D" id="3.60.21.10">
    <property type="match status" value="1"/>
</dbReference>
<organism evidence="3 4">
    <name type="scientific">Brevibacterium casei CIP 102111</name>
    <dbReference type="NCBI Taxonomy" id="1255625"/>
    <lineage>
        <taxon>Bacteria</taxon>
        <taxon>Bacillati</taxon>
        <taxon>Actinomycetota</taxon>
        <taxon>Actinomycetes</taxon>
        <taxon>Micrococcales</taxon>
        <taxon>Brevibacteriaceae</taxon>
        <taxon>Brevibacterium</taxon>
    </lineage>
</organism>
<dbReference type="PANTHER" id="PTHR32440">
    <property type="entry name" value="PHOSPHATASE DCR2-RELATED-RELATED"/>
    <property type="match status" value="1"/>
</dbReference>
<feature type="domain" description="Calcineurin-like phosphoesterase" evidence="2">
    <location>
        <begin position="89"/>
        <end position="344"/>
    </location>
</feature>
<dbReference type="InterPro" id="IPR004843">
    <property type="entry name" value="Calcineurin-like_PHP"/>
</dbReference>
<dbReference type="Proteomes" id="UP000234333">
    <property type="component" value="Unassembled WGS sequence"/>
</dbReference>
<dbReference type="PROSITE" id="PS51318">
    <property type="entry name" value="TAT"/>
    <property type="match status" value="1"/>
</dbReference>
<dbReference type="GO" id="GO:0016788">
    <property type="term" value="F:hydrolase activity, acting on ester bonds"/>
    <property type="evidence" value="ECO:0007669"/>
    <property type="project" value="TreeGrafter"/>
</dbReference>
<sequence length="425" mass="46510">MNDDTPNGTEDRRADSERSKGSAAWNRRGMLQAAGVTALGAGLAGIGAVPAAAKPWKDKKPKKAKKDKGRSEEGIVRGELAFPASGAFTIVQFNDTQDSHTTDVRTTELQNAVLDDAKPDFVVINGDVIDGGPKTVTEVKQAINNVVLPMEQRQIPWALTFGNHDEDSTGKTGFDEADMIDFISQYRYNLNTTGADVTGTSNQVVTVSSSTGDDDAFAIWLLDSGRYAPKEIAGQSLEGYPNWDWLRFDQIEWYAQASRALEERAGRLVPGLVFQHIALHEHRMMWYSSIDFRGESAHPAAKKKHSIVGERNENECPGPFNSGMFNAMLSRGDVQGLFVGHDHINTYSGNYFGIELGYSPSTGFGPYGLPGEKRNQLRGARVFTLEEGVDGVYTGSEVRFARDYGIDISPAAQRGTPAEFPEYVK</sequence>
<dbReference type="AlphaFoldDB" id="A0A2H1JYX9"/>
<reference evidence="3 4" key="1">
    <citation type="submission" date="2017-03" db="EMBL/GenBank/DDBJ databases">
        <authorList>
            <person name="Afonso C.L."/>
            <person name="Miller P.J."/>
            <person name="Scott M.A."/>
            <person name="Spackman E."/>
            <person name="Goraichik I."/>
            <person name="Dimitrov K.M."/>
            <person name="Suarez D.L."/>
            <person name="Swayne D.E."/>
        </authorList>
    </citation>
    <scope>NUCLEOTIDE SEQUENCE [LARGE SCALE GENOMIC DNA]</scope>
    <source>
        <strain evidence="3 4">CIP 102111</strain>
    </source>
</reference>
<dbReference type="GeneID" id="99773841"/>
<evidence type="ECO:0000313" key="3">
    <source>
        <dbReference type="EMBL" id="SMX92669.1"/>
    </source>
</evidence>
<dbReference type="RefSeq" id="WP_101624610.1">
    <property type="nucleotide sequence ID" value="NZ_FXZC01000006.1"/>
</dbReference>
<dbReference type="PANTHER" id="PTHR32440:SF0">
    <property type="entry name" value="PHOSPHATASE DCR2-RELATED"/>
    <property type="match status" value="1"/>
</dbReference>
<proteinExistence type="predicted"/>
<feature type="region of interest" description="Disordered" evidence="1">
    <location>
        <begin position="51"/>
        <end position="72"/>
    </location>
</feature>
<accession>A0A2H1JYX9</accession>
<dbReference type="InterPro" id="IPR006311">
    <property type="entry name" value="TAT_signal"/>
</dbReference>
<dbReference type="Pfam" id="PF00149">
    <property type="entry name" value="Metallophos"/>
    <property type="match status" value="1"/>
</dbReference>